<reference evidence="1 2" key="1">
    <citation type="submission" date="2023-07" db="EMBL/GenBank/DDBJ databases">
        <title>Genomic Encyclopedia of Type Strains, Phase IV (KMG-IV): sequencing the most valuable type-strain genomes for metagenomic binning, comparative biology and taxonomic classification.</title>
        <authorList>
            <person name="Goeker M."/>
        </authorList>
    </citation>
    <scope>NUCLEOTIDE SEQUENCE [LARGE SCALE GENOMIC DNA]</scope>
    <source>
        <strain evidence="1 2">B6-8</strain>
    </source>
</reference>
<comment type="caution">
    <text evidence="1">The sequence shown here is derived from an EMBL/GenBank/DDBJ whole genome shotgun (WGS) entry which is preliminary data.</text>
</comment>
<organism evidence="1 2">
    <name type="scientific">Kaistia dalseonensis</name>
    <dbReference type="NCBI Taxonomy" id="410840"/>
    <lineage>
        <taxon>Bacteria</taxon>
        <taxon>Pseudomonadati</taxon>
        <taxon>Pseudomonadota</taxon>
        <taxon>Alphaproteobacteria</taxon>
        <taxon>Hyphomicrobiales</taxon>
        <taxon>Kaistiaceae</taxon>
        <taxon>Kaistia</taxon>
    </lineage>
</organism>
<accession>A0ABU0H7X3</accession>
<keyword evidence="2" id="KW-1185">Reference proteome</keyword>
<name>A0ABU0H7X3_9HYPH</name>
<dbReference type="Proteomes" id="UP001241603">
    <property type="component" value="Unassembled WGS sequence"/>
</dbReference>
<evidence type="ECO:0008006" key="3">
    <source>
        <dbReference type="Google" id="ProtNLM"/>
    </source>
</evidence>
<sequence length="689" mass="71651">MLVSPGRIGQLWGAARSAISLPSPIEPVAPFAASVVPMACWSLRRVNPSYAGNCLMASGDVATTNVAYGFAAAGKDALINGAALDALYTANPTNTELRCRTLYDQATVGPYNLVSTASTTGQRVKRVSEGVGGSPGLRALAQTQGLTTNSAASTGPFNIGGATDNLTVILSLAICGWGAAAPFGTSTPGSASNAAGTALGFGASTSEFLSLAETDDINSGEAVYGSVCVLRDEINAMFERSTSWNRLRTIALKFEGQKVTGYMGQTKCFSYTMSFSALTGVRLWLGCASGPVASANAEIKEAIVYNAALSDNEILGIMKEVGTFWGALGGPIETLDTNLLLWGQSEIGWLEQDGWSLLRAELNSLLGGSPAVHRIPTQANSFTAFGGSASQQGSVDLSTNPSNYWRVYPLVAGAPGRGPNGTTAYNAVSAYATKNRRTIAICDWGQQDAAALGGVATAATNTVGDPLYGTATKAGFKQAVKDELDDLEAALGHPVAAVIYNLLHLQTPAGSYTAGWETVRQAQIELAAESNGKILLLWGANDATLRDYIHYDTTFIQSKWIKRIARKAANVVKPSLALVDRGPRFVSAGFTDGTKTAIRVTIAHVGGTDISPSTGISGFRVVDTGGVKTIASAIRETATTMLVSLSAACVGATTIQLPYGTDYDLANYPVDNASGVNWPVEGFGPVAVT</sequence>
<dbReference type="EMBL" id="JAUSVO010000003">
    <property type="protein sequence ID" value="MDQ0438407.1"/>
    <property type="molecule type" value="Genomic_DNA"/>
</dbReference>
<evidence type="ECO:0000313" key="2">
    <source>
        <dbReference type="Proteomes" id="UP001241603"/>
    </source>
</evidence>
<evidence type="ECO:0000313" key="1">
    <source>
        <dbReference type="EMBL" id="MDQ0438407.1"/>
    </source>
</evidence>
<proteinExistence type="predicted"/>
<protein>
    <recommendedName>
        <fullName evidence="3">Sialate O-acetylesterase domain-containing protein</fullName>
    </recommendedName>
</protein>
<gene>
    <name evidence="1" type="ORF">QO014_002799</name>
</gene>
<dbReference type="RefSeq" id="WP_266349292.1">
    <property type="nucleotide sequence ID" value="NZ_JAPKNG010000003.1"/>
</dbReference>